<dbReference type="AlphaFoldDB" id="A0AAW0CWB3"/>
<sequence length="107" mass="11718">MHFLVPLVYLAGIFGIVQAVDNRLLFQVPDGETVAAFGEQFTNSCETWSPAIDEGLTLQTIYVQPGDFRGENADTQVRLICSYHDDDSGETVTFTEDVAESLGATQL</sequence>
<reference evidence="2 3" key="1">
    <citation type="submission" date="2024-01" db="EMBL/GenBank/DDBJ databases">
        <title>A draft genome for a cacao thread blight-causing isolate of Paramarasmius palmivorus.</title>
        <authorList>
            <person name="Baruah I.K."/>
            <person name="Bukari Y."/>
            <person name="Amoako-Attah I."/>
            <person name="Meinhardt L.W."/>
            <person name="Bailey B.A."/>
            <person name="Cohen S.P."/>
        </authorList>
    </citation>
    <scope>NUCLEOTIDE SEQUENCE [LARGE SCALE GENOMIC DNA]</scope>
    <source>
        <strain evidence="2 3">GH-12</strain>
    </source>
</reference>
<feature type="chain" id="PRO_5043642694" evidence="1">
    <location>
        <begin position="20"/>
        <end position="107"/>
    </location>
</feature>
<evidence type="ECO:0000313" key="3">
    <source>
        <dbReference type="Proteomes" id="UP001383192"/>
    </source>
</evidence>
<proteinExistence type="predicted"/>
<protein>
    <submittedName>
        <fullName evidence="2">Uncharacterized protein</fullName>
    </submittedName>
</protein>
<keyword evidence="1" id="KW-0732">Signal</keyword>
<name>A0AAW0CWB3_9AGAR</name>
<organism evidence="2 3">
    <name type="scientific">Paramarasmius palmivorus</name>
    <dbReference type="NCBI Taxonomy" id="297713"/>
    <lineage>
        <taxon>Eukaryota</taxon>
        <taxon>Fungi</taxon>
        <taxon>Dikarya</taxon>
        <taxon>Basidiomycota</taxon>
        <taxon>Agaricomycotina</taxon>
        <taxon>Agaricomycetes</taxon>
        <taxon>Agaricomycetidae</taxon>
        <taxon>Agaricales</taxon>
        <taxon>Marasmiineae</taxon>
        <taxon>Marasmiaceae</taxon>
        <taxon>Paramarasmius</taxon>
    </lineage>
</organism>
<evidence type="ECO:0000256" key="1">
    <source>
        <dbReference type="SAM" id="SignalP"/>
    </source>
</evidence>
<gene>
    <name evidence="2" type="ORF">VNI00_008611</name>
</gene>
<evidence type="ECO:0000313" key="2">
    <source>
        <dbReference type="EMBL" id="KAK7043257.1"/>
    </source>
</evidence>
<accession>A0AAW0CWB3</accession>
<dbReference type="Proteomes" id="UP001383192">
    <property type="component" value="Unassembled WGS sequence"/>
</dbReference>
<feature type="signal peptide" evidence="1">
    <location>
        <begin position="1"/>
        <end position="19"/>
    </location>
</feature>
<comment type="caution">
    <text evidence="2">The sequence shown here is derived from an EMBL/GenBank/DDBJ whole genome shotgun (WGS) entry which is preliminary data.</text>
</comment>
<dbReference type="EMBL" id="JAYKXP010000029">
    <property type="protein sequence ID" value="KAK7043257.1"/>
    <property type="molecule type" value="Genomic_DNA"/>
</dbReference>
<keyword evidence="3" id="KW-1185">Reference proteome</keyword>